<feature type="transmembrane region" description="Helical" evidence="1">
    <location>
        <begin position="33"/>
        <end position="53"/>
    </location>
</feature>
<dbReference type="KEGG" id="sbj:CF168_03010"/>
<evidence type="ECO:0000256" key="1">
    <source>
        <dbReference type="SAM" id="Phobius"/>
    </source>
</evidence>
<keyword evidence="1" id="KW-0812">Transmembrane</keyword>
<keyword evidence="1" id="KW-0472">Membrane</keyword>
<organism evidence="2 3">
    <name type="scientific">Shewanella bicestrii</name>
    <dbReference type="NCBI Taxonomy" id="2018305"/>
    <lineage>
        <taxon>Bacteria</taxon>
        <taxon>Pseudomonadati</taxon>
        <taxon>Pseudomonadota</taxon>
        <taxon>Gammaproteobacteria</taxon>
        <taxon>Alteromonadales</taxon>
        <taxon>Shewanellaceae</taxon>
        <taxon>Shewanella</taxon>
    </lineage>
</organism>
<keyword evidence="3" id="KW-1185">Reference proteome</keyword>
<dbReference type="PANTHER" id="PTHR40940:SF1">
    <property type="entry name" value="PROTEIN BATD"/>
    <property type="match status" value="1"/>
</dbReference>
<accession>A0A220UJ18</accession>
<name>A0A220UJ18_9GAMM</name>
<gene>
    <name evidence="2" type="ORF">CF168_03010</name>
</gene>
<dbReference type="EMBL" id="CP022358">
    <property type="protein sequence ID" value="ASK67912.1"/>
    <property type="molecule type" value="Genomic_DNA"/>
</dbReference>
<reference evidence="2 3" key="1">
    <citation type="submission" date="2017-07" db="EMBL/GenBank/DDBJ databases">
        <title>Phenotypical and genomic characterization of a clinical isolate of Shewanella bicestrii sp. nov. producing an extended-spectrum beta-lactamase and a new oxacillinase variant.</title>
        <authorList>
            <person name="Jousset A.B."/>
            <person name="Bonnin R.A."/>
            <person name="Girlich D."/>
            <person name="Dabos L."/>
            <person name="Potron A."/>
            <person name="Dortet L."/>
            <person name="Glaser P."/>
            <person name="Naas T."/>
        </authorList>
    </citation>
    <scope>NUCLEOTIDE SEQUENCE [LARGE SCALE GENOMIC DNA]</scope>
    <source>
        <strain evidence="2 3">JAB-1</strain>
    </source>
</reference>
<dbReference type="RefSeq" id="WP_089066925.1">
    <property type="nucleotide sequence ID" value="NZ_CP022358.1"/>
</dbReference>
<protein>
    <recommendedName>
        <fullName evidence="4">Protein BatD</fullName>
    </recommendedName>
</protein>
<keyword evidence="1" id="KW-1133">Transmembrane helix</keyword>
<dbReference type="InterPro" id="IPR025738">
    <property type="entry name" value="BatD"/>
</dbReference>
<proteinExistence type="predicted"/>
<dbReference type="PANTHER" id="PTHR40940">
    <property type="entry name" value="PROTEIN BATD-RELATED"/>
    <property type="match status" value="1"/>
</dbReference>
<feature type="transmembrane region" description="Helical" evidence="1">
    <location>
        <begin position="339"/>
        <end position="358"/>
    </location>
</feature>
<evidence type="ECO:0000313" key="3">
    <source>
        <dbReference type="Proteomes" id="UP000198367"/>
    </source>
</evidence>
<dbReference type="AlphaFoldDB" id="A0A220UJ18"/>
<evidence type="ECO:0000313" key="2">
    <source>
        <dbReference type="EMBL" id="ASK67912.1"/>
    </source>
</evidence>
<evidence type="ECO:0008006" key="4">
    <source>
        <dbReference type="Google" id="ProtNLM"/>
    </source>
</evidence>
<dbReference type="Proteomes" id="UP000198367">
    <property type="component" value="Chromosome"/>
</dbReference>
<sequence length="478" mass="53659">MSHAISALSSDKTLFGSRVRVSIKPVIGGARLMAIRVIALMFITLVLNGLLLVTHAQAQTQTDDALPTEPATAVKVKAWLGEKPDANPDGTEKLWAPTEQILLQIEVSTNRWFTSGTQIKGIEIPNVLVKQRNTFAVNYTEQEDGQTWSRQRWEIALYPQTSGDFSVPEATVITQVAGVNGDKQAVTLTTPAMGFRVALPSAELASTKAWFAASDVKVQQEWSPNEAEVLKVGDSLVRTIHIEANDSLSVLLPNLMPAQASSDWKLYPSSPELVDKQSREGYVSSRIDSQTYVLQHGGDVSWSEYRLWWWNTQSGQLEQIVLEGKTIKVKHTLSSWLKYHAWTLFTLLLSAAILGLLMRWGKAYYQTHPIPVWLVFYRALRRGEWQTCRALLYRRLRRRKQLLSMTAASTEPDWQAAALRLQTHSTRRADFIYLWKRIKRVRMGLALPKALVALETQPLLTEKVAAGKVLSEPKASES</sequence>